<evidence type="ECO:0000313" key="8">
    <source>
        <dbReference type="EMBL" id="MBA9075911.1"/>
    </source>
</evidence>
<evidence type="ECO:0000313" key="9">
    <source>
        <dbReference type="Proteomes" id="UP000563094"/>
    </source>
</evidence>
<keyword evidence="4 6" id="KW-1133">Transmembrane helix</keyword>
<evidence type="ECO:0000256" key="2">
    <source>
        <dbReference type="ARBA" id="ARBA00022475"/>
    </source>
</evidence>
<dbReference type="RefSeq" id="WP_182511656.1">
    <property type="nucleotide sequence ID" value="NZ_JACJIQ010000002.1"/>
</dbReference>
<feature type="transmembrane region" description="Helical" evidence="6">
    <location>
        <begin position="49"/>
        <end position="69"/>
    </location>
</feature>
<evidence type="ECO:0000256" key="3">
    <source>
        <dbReference type="ARBA" id="ARBA00022692"/>
    </source>
</evidence>
<keyword evidence="5 6" id="KW-0472">Membrane</keyword>
<evidence type="ECO:0000256" key="6">
    <source>
        <dbReference type="SAM" id="Phobius"/>
    </source>
</evidence>
<evidence type="ECO:0000259" key="7">
    <source>
        <dbReference type="Pfam" id="PF13396"/>
    </source>
</evidence>
<feature type="transmembrane region" description="Helical" evidence="6">
    <location>
        <begin position="12"/>
        <end position="33"/>
    </location>
</feature>
<comment type="subcellular location">
    <subcellularLocation>
        <location evidence="1">Cell membrane</location>
        <topology evidence="1">Multi-pass membrane protein</topology>
    </subcellularLocation>
</comment>
<sequence>MESTLLFIGNIGMGELFLLLLILGIPGILWIWAVVDLLSSKFANSTEKLIWLIVIAFLPFIGAILYLIIGRPQKIKTSNNWDQL</sequence>
<dbReference type="AlphaFoldDB" id="A0A839GPZ5"/>
<evidence type="ECO:0000256" key="5">
    <source>
        <dbReference type="ARBA" id="ARBA00023136"/>
    </source>
</evidence>
<comment type="caution">
    <text evidence="8">The sequence shown here is derived from an EMBL/GenBank/DDBJ whole genome shotgun (WGS) entry which is preliminary data.</text>
</comment>
<organism evidence="8 9">
    <name type="scientific">Rufibacter quisquiliarum</name>
    <dbReference type="NCBI Taxonomy" id="1549639"/>
    <lineage>
        <taxon>Bacteria</taxon>
        <taxon>Pseudomonadati</taxon>
        <taxon>Bacteroidota</taxon>
        <taxon>Cytophagia</taxon>
        <taxon>Cytophagales</taxon>
        <taxon>Hymenobacteraceae</taxon>
        <taxon>Rufibacter</taxon>
    </lineage>
</organism>
<name>A0A839GPZ5_9BACT</name>
<accession>A0A839GPZ5</accession>
<proteinExistence type="predicted"/>
<dbReference type="EMBL" id="JACJIQ010000002">
    <property type="protein sequence ID" value="MBA9075911.1"/>
    <property type="molecule type" value="Genomic_DNA"/>
</dbReference>
<dbReference type="InterPro" id="IPR027379">
    <property type="entry name" value="CLS_N"/>
</dbReference>
<dbReference type="Proteomes" id="UP000563094">
    <property type="component" value="Unassembled WGS sequence"/>
</dbReference>
<evidence type="ECO:0000256" key="4">
    <source>
        <dbReference type="ARBA" id="ARBA00022989"/>
    </source>
</evidence>
<reference evidence="8 9" key="1">
    <citation type="submission" date="2020-08" db="EMBL/GenBank/DDBJ databases">
        <title>Genomic Encyclopedia of Type Strains, Phase IV (KMG-IV): sequencing the most valuable type-strain genomes for metagenomic binning, comparative biology and taxonomic classification.</title>
        <authorList>
            <person name="Goeker M."/>
        </authorList>
    </citation>
    <scope>NUCLEOTIDE SEQUENCE [LARGE SCALE GENOMIC DNA]</scope>
    <source>
        <strain evidence="8 9">DSM 29854</strain>
    </source>
</reference>
<gene>
    <name evidence="8" type="ORF">FHS90_000613</name>
</gene>
<keyword evidence="9" id="KW-1185">Reference proteome</keyword>
<keyword evidence="3 6" id="KW-0812">Transmembrane</keyword>
<protein>
    <submittedName>
        <fullName evidence="8">Type VI protein secretion system component VasK</fullName>
    </submittedName>
</protein>
<keyword evidence="2" id="KW-1003">Cell membrane</keyword>
<evidence type="ECO:0000256" key="1">
    <source>
        <dbReference type="ARBA" id="ARBA00004651"/>
    </source>
</evidence>
<feature type="domain" description="Cardiolipin synthase N-terminal" evidence="7">
    <location>
        <begin position="28"/>
        <end position="71"/>
    </location>
</feature>
<dbReference type="GO" id="GO:0005886">
    <property type="term" value="C:plasma membrane"/>
    <property type="evidence" value="ECO:0007669"/>
    <property type="project" value="UniProtKB-SubCell"/>
</dbReference>
<dbReference type="Pfam" id="PF13396">
    <property type="entry name" value="PLDc_N"/>
    <property type="match status" value="1"/>
</dbReference>